<dbReference type="RefSeq" id="WP_244350150.1">
    <property type="nucleotide sequence ID" value="NZ_JAFIRA010000017.1"/>
</dbReference>
<evidence type="ECO:0000256" key="1">
    <source>
        <dbReference type="ARBA" id="ARBA00004496"/>
    </source>
</evidence>
<dbReference type="Gene3D" id="3.30.70.790">
    <property type="entry name" value="UreE, C-terminal domain"/>
    <property type="match status" value="1"/>
</dbReference>
<evidence type="ECO:0000259" key="6">
    <source>
        <dbReference type="SMART" id="SM00988"/>
    </source>
</evidence>
<name>A0ABT0CAQ5_THEVL</name>
<comment type="caution">
    <text evidence="7">The sequence shown here is derived from an EMBL/GenBank/DDBJ whole genome shotgun (WGS) entry which is preliminary data.</text>
</comment>
<dbReference type="Proteomes" id="UP000830835">
    <property type="component" value="Unassembled WGS sequence"/>
</dbReference>
<dbReference type="SUPFAM" id="SSF69737">
    <property type="entry name" value="Urease metallochaperone UreE, C-terminal domain"/>
    <property type="match status" value="1"/>
</dbReference>
<keyword evidence="8" id="KW-1185">Reference proteome</keyword>
<dbReference type="InterPro" id="IPR007864">
    <property type="entry name" value="UreE_C_dom"/>
</dbReference>
<comment type="function">
    <text evidence="5">Involved in urease metallocenter assembly. Binds nickel. Probably functions as a nickel donor during metallocenter assembly.</text>
</comment>
<evidence type="ECO:0000256" key="5">
    <source>
        <dbReference type="HAMAP-Rule" id="MF_00822"/>
    </source>
</evidence>
<keyword evidence="3 5" id="KW-0533">Nickel</keyword>
<evidence type="ECO:0000256" key="4">
    <source>
        <dbReference type="ARBA" id="ARBA00023186"/>
    </source>
</evidence>
<keyword evidence="4 5" id="KW-0143">Chaperone</keyword>
<proteinExistence type="inferred from homology"/>
<feature type="domain" description="UreE urease accessory N-terminal" evidence="6">
    <location>
        <begin position="17"/>
        <end position="84"/>
    </location>
</feature>
<evidence type="ECO:0000313" key="7">
    <source>
        <dbReference type="EMBL" id="MCJ2542867.1"/>
    </source>
</evidence>
<dbReference type="Pfam" id="PF02814">
    <property type="entry name" value="UreE_N"/>
    <property type="match status" value="1"/>
</dbReference>
<protein>
    <recommendedName>
        <fullName evidence="5">Urease accessory protein UreE</fullName>
    </recommendedName>
</protein>
<dbReference type="CDD" id="cd00571">
    <property type="entry name" value="UreE"/>
    <property type="match status" value="1"/>
</dbReference>
<evidence type="ECO:0000313" key="8">
    <source>
        <dbReference type="Proteomes" id="UP000830835"/>
    </source>
</evidence>
<dbReference type="SMART" id="SM00988">
    <property type="entry name" value="UreE_N"/>
    <property type="match status" value="1"/>
</dbReference>
<evidence type="ECO:0000256" key="3">
    <source>
        <dbReference type="ARBA" id="ARBA00022596"/>
    </source>
</evidence>
<gene>
    <name evidence="5" type="primary">ureE</name>
    <name evidence="7" type="ORF">JX360_08110</name>
</gene>
<accession>A0ABT0CAQ5</accession>
<dbReference type="Gene3D" id="2.60.260.20">
    <property type="entry name" value="Urease metallochaperone UreE, N-terminal domain"/>
    <property type="match status" value="1"/>
</dbReference>
<dbReference type="InterPro" id="IPR036118">
    <property type="entry name" value="UreE_N_sf"/>
</dbReference>
<organism evidence="7 8">
    <name type="scientific">Thermostichus vulcanus str. 'Rupite'</name>
    <dbReference type="NCBI Taxonomy" id="2813851"/>
    <lineage>
        <taxon>Bacteria</taxon>
        <taxon>Bacillati</taxon>
        <taxon>Cyanobacteriota</taxon>
        <taxon>Cyanophyceae</taxon>
        <taxon>Thermostichales</taxon>
        <taxon>Thermostichaceae</taxon>
        <taxon>Thermostichus</taxon>
    </lineage>
</organism>
<comment type="subcellular location">
    <subcellularLocation>
        <location evidence="1 5">Cytoplasm</location>
    </subcellularLocation>
</comment>
<dbReference type="Pfam" id="PF05194">
    <property type="entry name" value="UreE_C"/>
    <property type="match status" value="1"/>
</dbReference>
<dbReference type="HAMAP" id="MF_00822">
    <property type="entry name" value="UreE"/>
    <property type="match status" value="1"/>
</dbReference>
<comment type="similarity">
    <text evidence="5">Belongs to the UreE family.</text>
</comment>
<sequence>MAEEPNTPSTAAKDPPVITVLQLLDEPPGGIPLSLEVVTLTWHDRQRSRQRLVSDRGTELRLMLPRGTHLRDGDLLYADAQRQIRVKAQAEPVLLIQPENVMQMGQVLHQMGNWHRPAQISPQGQILLLADDPLRDWLAHMGIPFQSVLHAFEPNLLAHSH</sequence>
<dbReference type="SUPFAM" id="SSF69287">
    <property type="entry name" value="Urease metallochaperone UreE, N-terminal domain"/>
    <property type="match status" value="1"/>
</dbReference>
<dbReference type="InterPro" id="IPR004029">
    <property type="entry name" value="UreE_N"/>
</dbReference>
<evidence type="ECO:0000256" key="2">
    <source>
        <dbReference type="ARBA" id="ARBA00022490"/>
    </source>
</evidence>
<keyword evidence="2 5" id="KW-0963">Cytoplasm</keyword>
<dbReference type="EMBL" id="JAFIRA010000017">
    <property type="protein sequence ID" value="MCJ2542867.1"/>
    <property type="molecule type" value="Genomic_DNA"/>
</dbReference>
<reference evidence="7" key="1">
    <citation type="submission" date="2021-02" db="EMBL/GenBank/DDBJ databases">
        <title>The CRISPR/cas machinery reduction and long-range gene transfer in the hot spring cyanobacterium Synechococcus.</title>
        <authorList>
            <person name="Dvorak P."/>
            <person name="Jahodarova E."/>
            <person name="Hasler P."/>
            <person name="Poulickova A."/>
        </authorList>
    </citation>
    <scope>NUCLEOTIDE SEQUENCE</scope>
    <source>
        <strain evidence="7">Rupite</strain>
    </source>
</reference>
<dbReference type="InterPro" id="IPR012406">
    <property type="entry name" value="UreE"/>
</dbReference>